<keyword evidence="12" id="KW-1185">Reference proteome</keyword>
<feature type="region of interest" description="Disordered" evidence="8">
    <location>
        <begin position="424"/>
        <end position="444"/>
    </location>
</feature>
<dbReference type="FunCoup" id="L2GPL6">
    <property type="interactions" value="173"/>
</dbReference>
<name>L2GPL6_VITCO</name>
<dbReference type="CDD" id="cd00590">
    <property type="entry name" value="RRM_SF"/>
    <property type="match status" value="2"/>
</dbReference>
<evidence type="ECO:0000256" key="4">
    <source>
        <dbReference type="ARBA" id="ARBA00022737"/>
    </source>
</evidence>
<evidence type="ECO:0000256" key="1">
    <source>
        <dbReference type="ARBA" id="ARBA00004123"/>
    </source>
</evidence>
<accession>L2GPL6</accession>
<proteinExistence type="predicted"/>
<comment type="subcellular location">
    <subcellularLocation>
        <location evidence="2">Cytoplasm</location>
    </subcellularLocation>
    <subcellularLocation>
        <location evidence="1">Nucleus</location>
    </subcellularLocation>
</comment>
<dbReference type="InterPro" id="IPR012677">
    <property type="entry name" value="Nucleotide-bd_a/b_plait_sf"/>
</dbReference>
<feature type="transmembrane region" description="Helical" evidence="9">
    <location>
        <begin position="12"/>
        <end position="33"/>
    </location>
</feature>
<feature type="domain" description="RRM" evidence="10">
    <location>
        <begin position="136"/>
        <end position="213"/>
    </location>
</feature>
<dbReference type="InterPro" id="IPR003954">
    <property type="entry name" value="RRM_euk-type"/>
</dbReference>
<evidence type="ECO:0000256" key="8">
    <source>
        <dbReference type="SAM" id="MobiDB-lite"/>
    </source>
</evidence>
<keyword evidence="3" id="KW-0963">Cytoplasm</keyword>
<dbReference type="GO" id="GO:0005634">
    <property type="term" value="C:nucleus"/>
    <property type="evidence" value="ECO:0007669"/>
    <property type="project" value="UniProtKB-SubCell"/>
</dbReference>
<dbReference type="Gene3D" id="3.30.70.330">
    <property type="match status" value="4"/>
</dbReference>
<dbReference type="PROSITE" id="PS50102">
    <property type="entry name" value="RRM"/>
    <property type="match status" value="4"/>
</dbReference>
<dbReference type="Pfam" id="PF00076">
    <property type="entry name" value="RRM_1"/>
    <property type="match status" value="4"/>
</dbReference>
<dbReference type="SMART" id="SM00361">
    <property type="entry name" value="RRM_1"/>
    <property type="match status" value="2"/>
</dbReference>
<feature type="domain" description="RRM" evidence="10">
    <location>
        <begin position="51"/>
        <end position="128"/>
    </location>
</feature>
<evidence type="ECO:0000256" key="5">
    <source>
        <dbReference type="ARBA" id="ARBA00022884"/>
    </source>
</evidence>
<dbReference type="FunFam" id="3.30.70.330:FF:000651">
    <property type="entry name" value="Poly(A) binding protein cytoplasmic 1 like"/>
    <property type="match status" value="1"/>
</dbReference>
<dbReference type="InterPro" id="IPR000504">
    <property type="entry name" value="RRM_dom"/>
</dbReference>
<organism evidence="11 12">
    <name type="scientific">Vittaforma corneae (strain ATCC 50505)</name>
    <name type="common">Microsporidian parasite</name>
    <name type="synonym">Nosema corneum</name>
    <dbReference type="NCBI Taxonomy" id="993615"/>
    <lineage>
        <taxon>Eukaryota</taxon>
        <taxon>Fungi</taxon>
        <taxon>Fungi incertae sedis</taxon>
        <taxon>Microsporidia</taxon>
        <taxon>Nosematidae</taxon>
        <taxon>Vittaforma</taxon>
    </lineage>
</organism>
<dbReference type="SMART" id="SM00360">
    <property type="entry name" value="RRM"/>
    <property type="match status" value="4"/>
</dbReference>
<dbReference type="GO" id="GO:0003723">
    <property type="term" value="F:RNA binding"/>
    <property type="evidence" value="ECO:0007669"/>
    <property type="project" value="UniProtKB-UniRule"/>
</dbReference>
<evidence type="ECO:0000256" key="3">
    <source>
        <dbReference type="ARBA" id="ARBA00022490"/>
    </source>
</evidence>
<keyword evidence="9" id="KW-0472">Membrane</keyword>
<evidence type="ECO:0000259" key="10">
    <source>
        <dbReference type="PROSITE" id="PS50102"/>
    </source>
</evidence>
<protein>
    <recommendedName>
        <fullName evidence="10">RRM domain-containing protein</fullName>
    </recommendedName>
</protein>
<dbReference type="OrthoDB" id="19742at2759"/>
<dbReference type="Proteomes" id="UP000011082">
    <property type="component" value="Unassembled WGS sequence"/>
</dbReference>
<dbReference type="SUPFAM" id="SSF54928">
    <property type="entry name" value="RNA-binding domain, RBD"/>
    <property type="match status" value="3"/>
</dbReference>
<feature type="compositionally biased region" description="Low complexity" evidence="8">
    <location>
        <begin position="435"/>
        <end position="444"/>
    </location>
</feature>
<feature type="domain" description="RRM" evidence="10">
    <location>
        <begin position="231"/>
        <end position="319"/>
    </location>
</feature>
<evidence type="ECO:0000313" key="12">
    <source>
        <dbReference type="Proteomes" id="UP000011082"/>
    </source>
</evidence>
<dbReference type="RefSeq" id="XP_007603544.1">
    <property type="nucleotide sequence ID" value="XM_007603482.1"/>
</dbReference>
<dbReference type="GeneID" id="19880809"/>
<dbReference type="PANTHER" id="PTHR24012">
    <property type="entry name" value="RNA BINDING PROTEIN"/>
    <property type="match status" value="1"/>
</dbReference>
<sequence length="528" mass="59994">MVLLNMLICKHLCFMYFSTNVLWPILLLLHLYFKNFCPSRMVSIQHSKSLVTVRCGNLSPKTSIAELVALFSREPVAIEDIKMKKNDLIQSSYAFVTFLSIEDAKRIVEKYNYTTLHDREMTLMILTSGNVFPENANLFVKNIPKEYTTKKLYEIFKDFGSIASCKVSVDSNGESRGYGFVQYETVESADKAIADLRDEKFEGKTLSISRFDRSLRDQKHSDSSSSTSSFTNVFVKNFPSSLTEAKLKDILEKYGPICSIYLPLNEKSEPVGFACVNFEKAEDAAKAVENLHNKHIFSLEECQDSSVATCPFYIQKAERRKEREETIRKQLEALSLKGINSKNNLYIAHIPETFSEDEIRDLFSKFGTIVSIKLQKTSSENNKQFGYICFKTPEEAAAAFEAMDGTLLDNSKLRISFYKAKNERRAESTSGKPRSSNSESKEGLSSIGTSKLIQSLANVVERTASLYKKDWNVVGANNSTEFSQKMAREFFSVHEKELKEMVSSSAFLENKIKTILKNKKEKLSQKQQ</sequence>
<reference evidence="12" key="1">
    <citation type="submission" date="2011-05" db="EMBL/GenBank/DDBJ databases">
        <title>The genome sequence of Vittaforma corneae strain ATCC 50505.</title>
        <authorList>
            <consortium name="The Broad Institute Genome Sequencing Platform"/>
            <person name="Cuomo C."/>
            <person name="Didier E."/>
            <person name="Bowers L."/>
            <person name="Young S.K."/>
            <person name="Zeng Q."/>
            <person name="Gargeya S."/>
            <person name="Fitzgerald M."/>
            <person name="Haas B."/>
            <person name="Abouelleil A."/>
            <person name="Alvarado L."/>
            <person name="Arachchi H.M."/>
            <person name="Berlin A."/>
            <person name="Chapman S.B."/>
            <person name="Gearin G."/>
            <person name="Goldberg J."/>
            <person name="Griggs A."/>
            <person name="Gujja S."/>
            <person name="Hansen M."/>
            <person name="Heiman D."/>
            <person name="Howarth C."/>
            <person name="Larimer J."/>
            <person name="Lui A."/>
            <person name="MacDonald P.J.P."/>
            <person name="McCowen C."/>
            <person name="Montmayeur A."/>
            <person name="Murphy C."/>
            <person name="Neiman D."/>
            <person name="Pearson M."/>
            <person name="Priest M."/>
            <person name="Roberts A."/>
            <person name="Saif S."/>
            <person name="Shea T."/>
            <person name="Sisk P."/>
            <person name="Stolte C."/>
            <person name="Sykes S."/>
            <person name="Wortman J."/>
            <person name="Nusbaum C."/>
            <person name="Birren B."/>
        </authorList>
    </citation>
    <scope>NUCLEOTIDE SEQUENCE [LARGE SCALE GENOMIC DNA]</scope>
    <source>
        <strain evidence="12">ATCC 50505</strain>
    </source>
</reference>
<evidence type="ECO:0000256" key="6">
    <source>
        <dbReference type="ARBA" id="ARBA00023242"/>
    </source>
</evidence>
<feature type="domain" description="RRM" evidence="10">
    <location>
        <begin position="343"/>
        <end position="420"/>
    </location>
</feature>
<dbReference type="HOGENOM" id="CLU_012062_22_6_1"/>
<gene>
    <name evidence="11" type="ORF">VICG_00091</name>
</gene>
<dbReference type="STRING" id="993615.L2GPL6"/>
<keyword evidence="6" id="KW-0539">Nucleus</keyword>
<dbReference type="InterPro" id="IPR035979">
    <property type="entry name" value="RBD_domain_sf"/>
</dbReference>
<dbReference type="InParanoid" id="L2GPL6"/>
<dbReference type="GO" id="GO:0005737">
    <property type="term" value="C:cytoplasm"/>
    <property type="evidence" value="ECO:0007669"/>
    <property type="project" value="UniProtKB-SubCell"/>
</dbReference>
<evidence type="ECO:0000256" key="9">
    <source>
        <dbReference type="SAM" id="Phobius"/>
    </source>
</evidence>
<evidence type="ECO:0000256" key="2">
    <source>
        <dbReference type="ARBA" id="ARBA00004496"/>
    </source>
</evidence>
<keyword evidence="9" id="KW-0812">Transmembrane</keyword>
<dbReference type="VEuPathDB" id="MicrosporidiaDB:VICG_00091"/>
<keyword evidence="4" id="KW-0677">Repeat</keyword>
<dbReference type="EMBL" id="JH370130">
    <property type="protein sequence ID" value="ELA42776.1"/>
    <property type="molecule type" value="Genomic_DNA"/>
</dbReference>
<evidence type="ECO:0000313" key="11">
    <source>
        <dbReference type="EMBL" id="ELA42776.1"/>
    </source>
</evidence>
<dbReference type="AlphaFoldDB" id="L2GPL6"/>
<evidence type="ECO:0000256" key="7">
    <source>
        <dbReference type="PROSITE-ProRule" id="PRU00176"/>
    </source>
</evidence>
<dbReference type="OMA" id="CQGVKLY"/>
<keyword evidence="5 7" id="KW-0694">RNA-binding</keyword>
<keyword evidence="9" id="KW-1133">Transmembrane helix</keyword>